<dbReference type="InterPro" id="IPR010603">
    <property type="entry name" value="Znf_CppX_C4"/>
</dbReference>
<reference evidence="9" key="1">
    <citation type="submission" date="2016-10" db="EMBL/GenBank/DDBJ databases">
        <authorList>
            <person name="Varghese N."/>
            <person name="Submissions S."/>
        </authorList>
    </citation>
    <scope>NUCLEOTIDE SEQUENCE [LARGE SCALE GENOMIC DNA]</scope>
    <source>
        <strain evidence="9">KCTC 32247</strain>
    </source>
</reference>
<feature type="binding site" evidence="6">
    <location>
        <position position="34"/>
    </location>
    <ligand>
        <name>Zn(2+)</name>
        <dbReference type="ChEBI" id="CHEBI:29105"/>
    </ligand>
</feature>
<dbReference type="AlphaFoldDB" id="A0A1H1LUC8"/>
<gene>
    <name evidence="8" type="ORF">SAMN05216221_0295</name>
</gene>
<keyword evidence="5 6" id="KW-0143">Chaperone</keyword>
<keyword evidence="8" id="KW-0645">Protease</keyword>
<dbReference type="GO" id="GO:0140662">
    <property type="term" value="F:ATP-dependent protein folding chaperone"/>
    <property type="evidence" value="ECO:0007669"/>
    <property type="project" value="InterPro"/>
</dbReference>
<dbReference type="SMART" id="SM00994">
    <property type="entry name" value="zf-C4_ClpX"/>
    <property type="match status" value="1"/>
</dbReference>
<dbReference type="Pfam" id="PF06689">
    <property type="entry name" value="zf-C4_ClpX"/>
    <property type="match status" value="1"/>
</dbReference>
<name>A0A1H1LUC8_9PSED</name>
<proteinExistence type="inferred from homology"/>
<dbReference type="SMART" id="SM01086">
    <property type="entry name" value="ClpB_D2-small"/>
    <property type="match status" value="1"/>
</dbReference>
<evidence type="ECO:0000256" key="6">
    <source>
        <dbReference type="PROSITE-ProRule" id="PRU01250"/>
    </source>
</evidence>
<dbReference type="GO" id="GO:0051603">
    <property type="term" value="P:proteolysis involved in protein catabolic process"/>
    <property type="evidence" value="ECO:0007669"/>
    <property type="project" value="TreeGrafter"/>
</dbReference>
<dbReference type="STRING" id="1392877.SAMN05216221_0295"/>
<feature type="binding site" evidence="6">
    <location>
        <position position="12"/>
    </location>
    <ligand>
        <name>Zn(2+)</name>
        <dbReference type="ChEBI" id="CHEBI:29105"/>
    </ligand>
</feature>
<evidence type="ECO:0000256" key="4">
    <source>
        <dbReference type="ARBA" id="ARBA00022840"/>
    </source>
</evidence>
<evidence type="ECO:0000256" key="3">
    <source>
        <dbReference type="ARBA" id="ARBA00022833"/>
    </source>
</evidence>
<dbReference type="InterPro" id="IPR004487">
    <property type="entry name" value="Clp_protease_ATP-bd_su_ClpX"/>
</dbReference>
<keyword evidence="2" id="KW-0547">Nucleotide-binding</keyword>
<feature type="domain" description="ClpX-type ZB" evidence="7">
    <location>
        <begin position="1"/>
        <end position="50"/>
    </location>
</feature>
<evidence type="ECO:0000313" key="8">
    <source>
        <dbReference type="EMBL" id="SDR78093.1"/>
    </source>
</evidence>
<evidence type="ECO:0000313" key="9">
    <source>
        <dbReference type="Proteomes" id="UP000243359"/>
    </source>
</evidence>
<protein>
    <submittedName>
        <fullName evidence="8">ATP-dependent Clp protease ATP-binding subunit ClpX</fullName>
    </submittedName>
</protein>
<evidence type="ECO:0000256" key="5">
    <source>
        <dbReference type="ARBA" id="ARBA00023186"/>
    </source>
</evidence>
<dbReference type="Gene3D" id="6.20.220.10">
    <property type="entry name" value="ClpX chaperone, C4-type zinc finger domain"/>
    <property type="match status" value="1"/>
</dbReference>
<dbReference type="GO" id="GO:0016887">
    <property type="term" value="F:ATP hydrolysis activity"/>
    <property type="evidence" value="ECO:0007669"/>
    <property type="project" value="InterPro"/>
</dbReference>
<dbReference type="InterPro" id="IPR027417">
    <property type="entry name" value="P-loop_NTPase"/>
</dbReference>
<dbReference type="NCBIfam" id="NF003745">
    <property type="entry name" value="PRK05342.1"/>
    <property type="match status" value="1"/>
</dbReference>
<sequence>MADTDKPCCSFCGAEKSPSVPLIAGNDGRICEACVNLAHQVVSSWGQRRKLQQLAPQLRTPAEYKRHLDESVIGQEAAKETLAVAVYNHYLRLLNCDREPICQLGEQVELEKSNILMAGPSGTGKTLLVRTLARILGVPFASADATTLTQAGYVGDDVDSIIARLLEAAGGDVQQAQWGIVYIDEVDKLAKRSGGGTAVRDISGEGVQQALLKMVEGTEVRIAKSGRRSEHAEEQVVDTRNILFIAGGAFPGLEELVRSRLQPRSGGIGFHAQPPRQAKASINELLAALLPDDLHEFGLIPEFIGRFPIITFLQELDHATLLRILSEPRNALVKQYKQLFAYQGVTLEIGDAALSHIADQALTRRTGARGLRAVLEAALQQTMFDMPSRPLLRACSLELRDDGDGARLVVLETCAEDGATARPGTCVTSASASAEAPRISVDL</sequence>
<dbReference type="InterPro" id="IPR003959">
    <property type="entry name" value="ATPase_AAA_core"/>
</dbReference>
<dbReference type="RefSeq" id="WP_090347282.1">
    <property type="nucleotide sequence ID" value="NZ_LT629751.1"/>
</dbReference>
<dbReference type="Gene3D" id="3.40.50.300">
    <property type="entry name" value="P-loop containing nucleotide triphosphate hydrolases"/>
    <property type="match status" value="1"/>
</dbReference>
<dbReference type="PANTHER" id="PTHR48102">
    <property type="entry name" value="ATP-DEPENDENT CLP PROTEASE ATP-BINDING SUBUNIT CLPX-LIKE, MITOCHONDRIAL-RELATED"/>
    <property type="match status" value="1"/>
</dbReference>
<dbReference type="SUPFAM" id="SSF57716">
    <property type="entry name" value="Glucocorticoid receptor-like (DNA-binding domain)"/>
    <property type="match status" value="1"/>
</dbReference>
<dbReference type="SMART" id="SM00382">
    <property type="entry name" value="AAA"/>
    <property type="match status" value="1"/>
</dbReference>
<dbReference type="InterPro" id="IPR038366">
    <property type="entry name" value="Znf_CppX_C4_sf"/>
</dbReference>
<dbReference type="InterPro" id="IPR019489">
    <property type="entry name" value="Clp_ATPase_C"/>
</dbReference>
<feature type="binding site" evidence="6">
    <location>
        <position position="31"/>
    </location>
    <ligand>
        <name>Zn(2+)</name>
        <dbReference type="ChEBI" id="CHEBI:29105"/>
    </ligand>
</feature>
<dbReference type="SUPFAM" id="SSF52540">
    <property type="entry name" value="P-loop containing nucleoside triphosphate hydrolases"/>
    <property type="match status" value="1"/>
</dbReference>
<organism evidence="8 9">
    <name type="scientific">Pseudomonas oryzae</name>
    <dbReference type="NCBI Taxonomy" id="1392877"/>
    <lineage>
        <taxon>Bacteria</taxon>
        <taxon>Pseudomonadati</taxon>
        <taxon>Pseudomonadota</taxon>
        <taxon>Gammaproteobacteria</taxon>
        <taxon>Pseudomonadales</taxon>
        <taxon>Pseudomonadaceae</taxon>
        <taxon>Pseudomonas</taxon>
    </lineage>
</organism>
<evidence type="ECO:0000259" key="7">
    <source>
        <dbReference type="PROSITE" id="PS51902"/>
    </source>
</evidence>
<keyword evidence="4 8" id="KW-0067">ATP-binding</keyword>
<accession>A0A1H1LUC8</accession>
<dbReference type="Pfam" id="PF07724">
    <property type="entry name" value="AAA_2"/>
    <property type="match status" value="1"/>
</dbReference>
<evidence type="ECO:0000256" key="2">
    <source>
        <dbReference type="ARBA" id="ARBA00022741"/>
    </source>
</evidence>
<dbReference type="InterPro" id="IPR059188">
    <property type="entry name" value="Znf_CLPX-like"/>
</dbReference>
<dbReference type="GO" id="GO:0009376">
    <property type="term" value="C:HslUV protease complex"/>
    <property type="evidence" value="ECO:0007669"/>
    <property type="project" value="TreeGrafter"/>
</dbReference>
<keyword evidence="9" id="KW-1185">Reference proteome</keyword>
<dbReference type="EMBL" id="LT629751">
    <property type="protein sequence ID" value="SDR78093.1"/>
    <property type="molecule type" value="Genomic_DNA"/>
</dbReference>
<dbReference type="InterPro" id="IPR003593">
    <property type="entry name" value="AAA+_ATPase"/>
</dbReference>
<keyword evidence="8" id="KW-0378">Hydrolase</keyword>
<dbReference type="NCBIfam" id="TIGR00382">
    <property type="entry name" value="clpX"/>
    <property type="match status" value="1"/>
</dbReference>
<dbReference type="PANTHER" id="PTHR48102:SF7">
    <property type="entry name" value="ATP-DEPENDENT CLP PROTEASE ATP-BINDING SUBUNIT CLPX-LIKE, MITOCHONDRIAL"/>
    <property type="match status" value="1"/>
</dbReference>
<evidence type="ECO:0000256" key="1">
    <source>
        <dbReference type="ARBA" id="ARBA00022723"/>
    </source>
</evidence>
<dbReference type="GO" id="GO:0008233">
    <property type="term" value="F:peptidase activity"/>
    <property type="evidence" value="ECO:0007669"/>
    <property type="project" value="UniProtKB-KW"/>
</dbReference>
<dbReference type="InterPro" id="IPR050052">
    <property type="entry name" value="ATP-dep_Clp_protease_ClpX"/>
</dbReference>
<dbReference type="Proteomes" id="UP000243359">
    <property type="component" value="Chromosome I"/>
</dbReference>
<dbReference type="OrthoDB" id="6378724at2"/>
<dbReference type="GO" id="GO:0005524">
    <property type="term" value="F:ATP binding"/>
    <property type="evidence" value="ECO:0007669"/>
    <property type="project" value="UniProtKB-KW"/>
</dbReference>
<comment type="similarity">
    <text evidence="6">Belongs to the ClpX chaperone family.</text>
</comment>
<dbReference type="Pfam" id="PF10431">
    <property type="entry name" value="ClpB_D2-small"/>
    <property type="match status" value="1"/>
</dbReference>
<dbReference type="GO" id="GO:0051301">
    <property type="term" value="P:cell division"/>
    <property type="evidence" value="ECO:0007669"/>
    <property type="project" value="TreeGrafter"/>
</dbReference>
<dbReference type="GO" id="GO:0046983">
    <property type="term" value="F:protein dimerization activity"/>
    <property type="evidence" value="ECO:0007669"/>
    <property type="project" value="UniProtKB-UniRule"/>
</dbReference>
<dbReference type="PROSITE" id="PS51902">
    <property type="entry name" value="CLPX_ZB"/>
    <property type="match status" value="1"/>
</dbReference>
<feature type="binding site" evidence="6">
    <location>
        <position position="9"/>
    </location>
    <ligand>
        <name>Zn(2+)</name>
        <dbReference type="ChEBI" id="CHEBI:29105"/>
    </ligand>
</feature>
<keyword evidence="1 6" id="KW-0479">Metal-binding</keyword>
<dbReference type="GO" id="GO:0008270">
    <property type="term" value="F:zinc ion binding"/>
    <property type="evidence" value="ECO:0007669"/>
    <property type="project" value="UniProtKB-UniRule"/>
</dbReference>
<keyword evidence="3 6" id="KW-0862">Zinc</keyword>
<dbReference type="GO" id="GO:0051082">
    <property type="term" value="F:unfolded protein binding"/>
    <property type="evidence" value="ECO:0007669"/>
    <property type="project" value="UniProtKB-UniRule"/>
</dbReference>
<dbReference type="FunFam" id="1.10.8.60:FF:000002">
    <property type="entry name" value="ATP-dependent Clp protease ATP-binding subunit ClpX"/>
    <property type="match status" value="1"/>
</dbReference>
<dbReference type="Gene3D" id="1.10.8.60">
    <property type="match status" value="1"/>
</dbReference>